<accession>A0AA40EU11</accession>
<dbReference type="AlphaFoldDB" id="A0AA40EU11"/>
<evidence type="ECO:0000313" key="2">
    <source>
        <dbReference type="EMBL" id="KAK0745542.1"/>
    </source>
</evidence>
<evidence type="ECO:0000313" key="3">
    <source>
        <dbReference type="Proteomes" id="UP001172155"/>
    </source>
</evidence>
<gene>
    <name evidence="2" type="ORF">B0T18DRAFT_409666</name>
</gene>
<reference evidence="2" key="1">
    <citation type="submission" date="2023-06" db="EMBL/GenBank/DDBJ databases">
        <title>Genome-scale phylogeny and comparative genomics of the fungal order Sordariales.</title>
        <authorList>
            <consortium name="Lawrence Berkeley National Laboratory"/>
            <person name="Hensen N."/>
            <person name="Bonometti L."/>
            <person name="Westerberg I."/>
            <person name="Brannstrom I.O."/>
            <person name="Guillou S."/>
            <person name="Cros-Aarteil S."/>
            <person name="Calhoun S."/>
            <person name="Haridas S."/>
            <person name="Kuo A."/>
            <person name="Mondo S."/>
            <person name="Pangilinan J."/>
            <person name="Riley R."/>
            <person name="LaButti K."/>
            <person name="Andreopoulos B."/>
            <person name="Lipzen A."/>
            <person name="Chen C."/>
            <person name="Yanf M."/>
            <person name="Daum C."/>
            <person name="Ng V."/>
            <person name="Clum A."/>
            <person name="Steindorff A."/>
            <person name="Ohm R."/>
            <person name="Martin F."/>
            <person name="Silar P."/>
            <person name="Natvig D."/>
            <person name="Lalanne C."/>
            <person name="Gautier V."/>
            <person name="Ament-velasquez S.L."/>
            <person name="Kruys A."/>
            <person name="Hutchinson M.I."/>
            <person name="Powell A.J."/>
            <person name="Barry K."/>
            <person name="Miller A.N."/>
            <person name="Grigoriev I.V."/>
            <person name="Debuchy R."/>
            <person name="Gladieux P."/>
            <person name="Thoren M.H."/>
            <person name="Johannesson H."/>
        </authorList>
    </citation>
    <scope>NUCLEOTIDE SEQUENCE</scope>
    <source>
        <strain evidence="2">SMH3187-1</strain>
    </source>
</reference>
<keyword evidence="3" id="KW-1185">Reference proteome</keyword>
<feature type="region of interest" description="Disordered" evidence="1">
    <location>
        <begin position="1"/>
        <end position="32"/>
    </location>
</feature>
<evidence type="ECO:0000256" key="1">
    <source>
        <dbReference type="SAM" id="MobiDB-lite"/>
    </source>
</evidence>
<sequence length="366" mass="41429">MPRQRIWDLEKAGQEEPPPYHQHHEDPATPTAVTSRGWFTSLRLSLRRRLGFDAEDFRLTPLLTTPAAVQDGSELWPDLFTIPESNDVDLVSPPGLVDSPPLGFVDDSPPVVKHSIHTFFCNPQFHSTKGQVKSTATVHLALCWYQTASYIEIPPTWRGHLADFAISDEISVTLDPLCPTRKVFTRAISIEYQRGHSEGEPEFLVLRPRDSKSRAEARVQVSVSCISREWLSNEPPDNFSNLIYGDAAVVSLGLEWPNMDPLTIAQLFEVFSWGDWMPDIEPWLVSCHASTLLRGLGALDALLRLSEEEESSLRHLFDENLRRNVLCQERCNSQATCSHMSTTFLELECSRAKLASYWLTAEMIDR</sequence>
<feature type="compositionally biased region" description="Basic and acidic residues" evidence="1">
    <location>
        <begin position="1"/>
        <end position="14"/>
    </location>
</feature>
<dbReference type="Proteomes" id="UP001172155">
    <property type="component" value="Unassembled WGS sequence"/>
</dbReference>
<comment type="caution">
    <text evidence="2">The sequence shown here is derived from an EMBL/GenBank/DDBJ whole genome shotgun (WGS) entry which is preliminary data.</text>
</comment>
<dbReference type="EMBL" id="JAUKUD010000004">
    <property type="protein sequence ID" value="KAK0745542.1"/>
    <property type="molecule type" value="Genomic_DNA"/>
</dbReference>
<organism evidence="2 3">
    <name type="scientific">Schizothecium vesticola</name>
    <dbReference type="NCBI Taxonomy" id="314040"/>
    <lineage>
        <taxon>Eukaryota</taxon>
        <taxon>Fungi</taxon>
        <taxon>Dikarya</taxon>
        <taxon>Ascomycota</taxon>
        <taxon>Pezizomycotina</taxon>
        <taxon>Sordariomycetes</taxon>
        <taxon>Sordariomycetidae</taxon>
        <taxon>Sordariales</taxon>
        <taxon>Schizotheciaceae</taxon>
        <taxon>Schizothecium</taxon>
    </lineage>
</organism>
<protein>
    <submittedName>
        <fullName evidence="2">Uncharacterized protein</fullName>
    </submittedName>
</protein>
<proteinExistence type="predicted"/>
<name>A0AA40EU11_9PEZI</name>